<evidence type="ECO:0000256" key="5">
    <source>
        <dbReference type="ARBA" id="ARBA00022771"/>
    </source>
</evidence>
<keyword evidence="2" id="KW-0963">Cytoplasm</keyword>
<dbReference type="PANTHER" id="PTHR10887">
    <property type="entry name" value="DNA2/NAM7 HELICASE FAMILY"/>
    <property type="match status" value="1"/>
</dbReference>
<evidence type="ECO:0000259" key="12">
    <source>
        <dbReference type="PROSITE" id="PS51981"/>
    </source>
</evidence>
<dbReference type="InterPro" id="IPR045055">
    <property type="entry name" value="DNA2/NAM7-like"/>
</dbReference>
<dbReference type="InterPro" id="IPR000967">
    <property type="entry name" value="Znf_NFX1"/>
</dbReference>
<keyword evidence="4" id="KW-0677">Repeat</keyword>
<evidence type="ECO:0000256" key="7">
    <source>
        <dbReference type="ARBA" id="ARBA00022833"/>
    </source>
</evidence>
<gene>
    <name evidence="13" type="ORF">EJ04DRAFT_544890</name>
</gene>
<feature type="compositionally biased region" description="Basic and acidic residues" evidence="10">
    <location>
        <begin position="37"/>
        <end position="50"/>
    </location>
</feature>
<evidence type="ECO:0000256" key="10">
    <source>
        <dbReference type="SAM" id="MobiDB-lite"/>
    </source>
</evidence>
<keyword evidence="14" id="KW-1185">Reference proteome</keyword>
<evidence type="ECO:0000256" key="2">
    <source>
        <dbReference type="ARBA" id="ARBA00022490"/>
    </source>
</evidence>
<dbReference type="Pfam" id="PF13086">
    <property type="entry name" value="AAA_11"/>
    <property type="match status" value="1"/>
</dbReference>
<keyword evidence="6" id="KW-0547">Nucleotide-binding</keyword>
<dbReference type="FunFam" id="3.40.50.300:FF:001660">
    <property type="entry name" value="NF-X1 finger and helicase protein, putative"/>
    <property type="match status" value="1"/>
</dbReference>
<evidence type="ECO:0000313" key="13">
    <source>
        <dbReference type="EMBL" id="KAF2732002.1"/>
    </source>
</evidence>
<dbReference type="GO" id="GO:0008270">
    <property type="term" value="F:zinc ion binding"/>
    <property type="evidence" value="ECO:0007669"/>
    <property type="project" value="UniProtKB-KW"/>
</dbReference>
<dbReference type="SMART" id="SM00438">
    <property type="entry name" value="ZnF_NFX"/>
    <property type="match status" value="4"/>
</dbReference>
<dbReference type="CDD" id="cd06008">
    <property type="entry name" value="NF-X1-zinc-finger"/>
    <property type="match status" value="1"/>
</dbReference>
<comment type="subcellular location">
    <subcellularLocation>
        <location evidence="1">Cytoplasm</location>
    </subcellularLocation>
</comment>
<evidence type="ECO:0000313" key="14">
    <source>
        <dbReference type="Proteomes" id="UP000799444"/>
    </source>
</evidence>
<keyword evidence="6" id="KW-0378">Hydrolase</keyword>
<dbReference type="PANTHER" id="PTHR10887:SF445">
    <property type="entry name" value="NFX1-TYPE ZINC FINGER-CONTAINING PROTEIN 1"/>
    <property type="match status" value="1"/>
</dbReference>
<feature type="domain" description="RZ-type" evidence="12">
    <location>
        <begin position="1814"/>
        <end position="1890"/>
    </location>
</feature>
<dbReference type="InterPro" id="IPR027417">
    <property type="entry name" value="P-loop_NTPase"/>
</dbReference>
<dbReference type="InterPro" id="IPR041677">
    <property type="entry name" value="DNA2/NAM7_AAA_11"/>
</dbReference>
<reference evidence="13" key="1">
    <citation type="journal article" date="2020" name="Stud. Mycol.">
        <title>101 Dothideomycetes genomes: a test case for predicting lifestyles and emergence of pathogens.</title>
        <authorList>
            <person name="Haridas S."/>
            <person name="Albert R."/>
            <person name="Binder M."/>
            <person name="Bloem J."/>
            <person name="Labutti K."/>
            <person name="Salamov A."/>
            <person name="Andreopoulos B."/>
            <person name="Baker S."/>
            <person name="Barry K."/>
            <person name="Bills G."/>
            <person name="Bluhm B."/>
            <person name="Cannon C."/>
            <person name="Castanera R."/>
            <person name="Culley D."/>
            <person name="Daum C."/>
            <person name="Ezra D."/>
            <person name="Gonzalez J."/>
            <person name="Henrissat B."/>
            <person name="Kuo A."/>
            <person name="Liang C."/>
            <person name="Lipzen A."/>
            <person name="Lutzoni F."/>
            <person name="Magnuson J."/>
            <person name="Mondo S."/>
            <person name="Nolan M."/>
            <person name="Ohm R."/>
            <person name="Pangilinan J."/>
            <person name="Park H.-J."/>
            <person name="Ramirez L."/>
            <person name="Alfaro M."/>
            <person name="Sun H."/>
            <person name="Tritt A."/>
            <person name="Yoshinaga Y."/>
            <person name="Zwiers L.-H."/>
            <person name="Turgeon B."/>
            <person name="Goodwin S."/>
            <person name="Spatafora J."/>
            <person name="Crous P."/>
            <person name="Grigoriev I."/>
        </authorList>
    </citation>
    <scope>NUCLEOTIDE SEQUENCE</scope>
    <source>
        <strain evidence="13">CBS 125425</strain>
    </source>
</reference>
<dbReference type="SUPFAM" id="SSF52540">
    <property type="entry name" value="P-loop containing nucleoside triphosphate hydrolases"/>
    <property type="match status" value="1"/>
</dbReference>
<dbReference type="Pfam" id="PF13087">
    <property type="entry name" value="AAA_12"/>
    <property type="match status" value="1"/>
</dbReference>
<dbReference type="InterPro" id="IPR041679">
    <property type="entry name" value="DNA2/NAM7-like_C"/>
</dbReference>
<dbReference type="InterPro" id="IPR000571">
    <property type="entry name" value="Znf_CCCH"/>
</dbReference>
<dbReference type="Pfam" id="PF20173">
    <property type="entry name" value="ZnF_RZ-type"/>
    <property type="match status" value="1"/>
</dbReference>
<evidence type="ECO:0000256" key="4">
    <source>
        <dbReference type="ARBA" id="ARBA00022737"/>
    </source>
</evidence>
<proteinExistence type="predicted"/>
<feature type="domain" description="C3H1-type" evidence="11">
    <location>
        <begin position="2"/>
        <end position="30"/>
    </location>
</feature>
<keyword evidence="5 9" id="KW-0863">Zinc-finger</keyword>
<evidence type="ECO:0008006" key="15">
    <source>
        <dbReference type="Google" id="ProtNLM"/>
    </source>
</evidence>
<keyword evidence="7 9" id="KW-0862">Zinc</keyword>
<dbReference type="GO" id="GO:0005737">
    <property type="term" value="C:cytoplasm"/>
    <property type="evidence" value="ECO:0007669"/>
    <property type="project" value="UniProtKB-SubCell"/>
</dbReference>
<dbReference type="EMBL" id="ML996185">
    <property type="protein sequence ID" value="KAF2732002.1"/>
    <property type="molecule type" value="Genomic_DNA"/>
</dbReference>
<evidence type="ECO:0000256" key="9">
    <source>
        <dbReference type="PROSITE-ProRule" id="PRU00723"/>
    </source>
</evidence>
<keyword evidence="8" id="KW-0391">Immunity</keyword>
<dbReference type="PROSITE" id="PS50103">
    <property type="entry name" value="ZF_C3H1"/>
    <property type="match status" value="1"/>
</dbReference>
<dbReference type="GO" id="GO:0004386">
    <property type="term" value="F:helicase activity"/>
    <property type="evidence" value="ECO:0007669"/>
    <property type="project" value="InterPro"/>
</dbReference>
<evidence type="ECO:0000256" key="6">
    <source>
        <dbReference type="ARBA" id="ARBA00022806"/>
    </source>
</evidence>
<name>A0A9P4QQQ7_9PLEO</name>
<evidence type="ECO:0000259" key="11">
    <source>
        <dbReference type="PROSITE" id="PS50103"/>
    </source>
</evidence>
<comment type="caution">
    <text evidence="13">The sequence shown here is derived from an EMBL/GenBank/DDBJ whole genome shotgun (WGS) entry which is preliminary data.</text>
</comment>
<evidence type="ECO:0000256" key="1">
    <source>
        <dbReference type="ARBA" id="ARBA00004496"/>
    </source>
</evidence>
<dbReference type="CDD" id="cd18808">
    <property type="entry name" value="SF1_C_Upf1"/>
    <property type="match status" value="1"/>
</dbReference>
<organism evidence="13 14">
    <name type="scientific">Polyplosphaeria fusca</name>
    <dbReference type="NCBI Taxonomy" id="682080"/>
    <lineage>
        <taxon>Eukaryota</taxon>
        <taxon>Fungi</taxon>
        <taxon>Dikarya</taxon>
        <taxon>Ascomycota</taxon>
        <taxon>Pezizomycotina</taxon>
        <taxon>Dothideomycetes</taxon>
        <taxon>Pleosporomycetidae</taxon>
        <taxon>Pleosporales</taxon>
        <taxon>Tetraplosphaeriaceae</taxon>
        <taxon>Polyplosphaeria</taxon>
    </lineage>
</organism>
<keyword evidence="3 9" id="KW-0479">Metal-binding</keyword>
<dbReference type="Gene3D" id="3.40.50.300">
    <property type="entry name" value="P-loop containing nucleotide triphosphate hydrolases"/>
    <property type="match status" value="2"/>
</dbReference>
<keyword evidence="6" id="KW-0067">ATP-binding</keyword>
<evidence type="ECO:0000256" key="3">
    <source>
        <dbReference type="ARBA" id="ARBA00022723"/>
    </source>
</evidence>
<protein>
    <recommendedName>
        <fullName evidence="15">NFX1-type zinc finger-containing protein 1</fullName>
    </recommendedName>
</protein>
<dbReference type="GO" id="GO:0031380">
    <property type="term" value="C:nuclear RNA-directed RNA polymerase complex"/>
    <property type="evidence" value="ECO:0007669"/>
    <property type="project" value="TreeGrafter"/>
</dbReference>
<evidence type="ECO:0000256" key="8">
    <source>
        <dbReference type="ARBA" id="ARBA00022859"/>
    </source>
</evidence>
<sequence>MANPKPLCRFIGTPRGCFKGAKCRFSHDLSGNGQGHQRVDTKSNRKDKLSEPGTPLSIHVQEEFFRDAYSLVASDPVNMQSVIKALASEGGSKRVLHLVKSDAATLATRGLIDSTLFHFFKAISHPDVLASALLEPFVGTIYNTVFGYRGQHAIKLFTLISSEVEKLSIDQLEAVVAVFSNILDLNGDAPLIQEFKDIAKKFQAAAESIQDAQADLTTLNICRWVKRAQRRVGLVDLTSSVAYPSNDSHVSRADFPFHVDAPGSRHDNDHEDIRKIRILPTFNEILSERAPYLPVMDPTHHHATGMAGLIDRHFRLYREDVLKPIRMALRAQLVQPLPCNLKIEHLYDIRTYTYKNVEFQRLHCDIIQGLAVTIGFDQPYQVTNLSPQTRQSWWEDRKRLQKDALVCIIDQAGYAIFCTVAVIKDDETSTFRDLVTEPYRASVTVVPAEEKDLEVISNYFTGLASSEGLRLVEFPSVLLGAFQPTLAALKALIGKQDLPFADLLAPSDTASGVKDVGAPIYAQQQGFRFNLDCLRTTGPSLSVSITEDFDFDSLINGTTLDRKQAEALVHALSNRLALCQGPPGTGKSFTGVALTKVLLSNKSKAELGPILVVTNTNHALDQILEHLLDNEISRVVRIGSRSQSERLQNLNLRVVSKQLPLTDVEQTEQRSRYRSLAECSKEVDEIAKELNCSDFGESIKTYLNKSYPEYYDQFWGADEDGFEYNWFSADSMFHGWVTGHWNLTSNHQSQRTRKQLTDQNVKVWAMSVLERQEMYEHWIREWQDLRCKMFQSAVEDHRKAKIAWDASKQELDLRCLKEADIIGLTTSGLARNIELLKRLPIKILLIEEAGEVLEAHTLTALLPSVEHAILIGDHLQLKPSVANFQLSSESSAGKKYSLDMSLFERLVDPPRDAPSAKLPYVTLNTQRRMHPAISALMRFLYPKIEDAPNVFQYPPVAGMKKNMYWLHHDQFENEKETNEVVATSKSNDFEVEMTACLVAHLLAQGVYEPKEIAVITPYMGQLSRLRQRLSDQYEIVLNDRDAEALEEISASDTVKKAPQAASLLQSLKVASVDNFQGEEAKVVIISLVRSNEINKVGFLKTYNRINVLLSRAMHGMYILGNSKMYAPNGQGAHEDGETNSMWAYVLGVLEAGNNLGPTLPLCCPRHPKTTMEVASPDDFQRFSPEGGCALACARRLGCGHPCMLKCHSNLRHDNVKCLEPCPRLRSGCKHLCRKVCGDDCDPQCNEILYGKNLTLPCGHVVENLRCWEFQHQDSILCKVLVEKKAPKCGHIAMVNCHINIQSDEYLCQADCGGQLKCGHLCNSSCWQCGSPRGSPQDRKHKQCTRLCERPYTHCSHTCGKQCHGGTPCQPCSQRCTVACSHSQCNLPCAEPCVPCAKEHCSSRCPHSQCSMPCAAPCDWIPCSKRCSQVLACSHQCPSLCGEPCPDSKFCPQCANDSTKALTVEYLEMRTLGDIDTDELSRDPLIVPPCGHPILMSSLDGHMNMSAFYNMNGDGSIEALKPSEPFSSGDDTLKSLPRCIVCRGSLRSIGRYGRIIQRSLLDDGVKRFVTWASTRFGELTEQFNAAQDKLKHATITPTNLNIPNPLAINGSRDAQFKTIDNLTREWSRYRNLKMMRRNSAGYFARVNEKETPFARVWALTELARLRTGRAATFDTKSTVSLLSFHVLALALLIRCDMVLLADVLKEFDKFRKGPFGLRLLIDLSENRKDCEQFIKRAIQAKDDERTVEGHIFFAYYAAMELRFAENGQDLKAQGEDHIRLAHELCKRKGERLQSLVTEVKDAERALSGGTFMQPISSAERRQVLAAMMKEFRGTGHWYECVNGHPFSVGECGMPMQLSRCPHCGEAIGGQQHRPADGVTRADELERELTELHLH</sequence>
<keyword evidence="6" id="KW-0347">Helicase</keyword>
<dbReference type="Proteomes" id="UP000799444">
    <property type="component" value="Unassembled WGS sequence"/>
</dbReference>
<dbReference type="GO" id="GO:0031048">
    <property type="term" value="P:regulatory ncRNA-mediated heterochromatin formation"/>
    <property type="evidence" value="ECO:0007669"/>
    <property type="project" value="TreeGrafter"/>
</dbReference>
<dbReference type="PROSITE" id="PS51981">
    <property type="entry name" value="ZF_RZ"/>
    <property type="match status" value="1"/>
</dbReference>
<dbReference type="CDD" id="cd17936">
    <property type="entry name" value="EEXXEc_NFX1"/>
    <property type="match status" value="1"/>
</dbReference>
<accession>A0A9P4QQQ7</accession>
<feature type="region of interest" description="Disordered" evidence="10">
    <location>
        <begin position="29"/>
        <end position="53"/>
    </location>
</feature>
<dbReference type="InterPro" id="IPR047187">
    <property type="entry name" value="SF1_C_Upf1"/>
</dbReference>
<dbReference type="OrthoDB" id="2423195at2759"/>
<dbReference type="GO" id="GO:0002376">
    <property type="term" value="P:immune system process"/>
    <property type="evidence" value="ECO:0007669"/>
    <property type="project" value="UniProtKB-KW"/>
</dbReference>
<dbReference type="InterPro" id="IPR046439">
    <property type="entry name" value="ZF_RZ_dom"/>
</dbReference>
<feature type="zinc finger region" description="C3H1-type" evidence="9">
    <location>
        <begin position="2"/>
        <end position="30"/>
    </location>
</feature>